<dbReference type="Gene3D" id="2.40.50.40">
    <property type="match status" value="1"/>
</dbReference>
<dbReference type="SUPFAM" id="SSF54160">
    <property type="entry name" value="Chromo domain-like"/>
    <property type="match status" value="1"/>
</dbReference>
<accession>A0A1S3Y815</accession>
<dbReference type="PROSITE" id="PS50013">
    <property type="entry name" value="CHROMO_2"/>
    <property type="match status" value="1"/>
</dbReference>
<dbReference type="PaxDb" id="4097-A0A1S3Y815"/>
<dbReference type="SUPFAM" id="SSF56672">
    <property type="entry name" value="DNA/RNA polymerases"/>
    <property type="match status" value="2"/>
</dbReference>
<dbReference type="InterPro" id="IPR012337">
    <property type="entry name" value="RNaseH-like_sf"/>
</dbReference>
<dbReference type="InterPro" id="IPR056924">
    <property type="entry name" value="SH3_Tf2-1"/>
</dbReference>
<feature type="domain" description="Chromo" evidence="1">
    <location>
        <begin position="314"/>
        <end position="363"/>
    </location>
</feature>
<feature type="non-terminal residue" evidence="2">
    <location>
        <position position="363"/>
    </location>
</feature>
<reference evidence="2" key="1">
    <citation type="submission" date="2025-08" db="UniProtKB">
        <authorList>
            <consortium name="RefSeq"/>
        </authorList>
    </citation>
    <scope>IDENTIFICATION</scope>
</reference>
<dbReference type="OMA" id="ETEHEMR"/>
<dbReference type="AlphaFoldDB" id="A0A1S3Y815"/>
<dbReference type="OrthoDB" id="437338at2759"/>
<dbReference type="InterPro" id="IPR036397">
    <property type="entry name" value="RNaseH_sf"/>
</dbReference>
<organism evidence="2">
    <name type="scientific">Nicotiana tabacum</name>
    <name type="common">Common tobacco</name>
    <dbReference type="NCBI Taxonomy" id="4097"/>
    <lineage>
        <taxon>Eukaryota</taxon>
        <taxon>Viridiplantae</taxon>
        <taxon>Streptophyta</taxon>
        <taxon>Embryophyta</taxon>
        <taxon>Tracheophyta</taxon>
        <taxon>Spermatophyta</taxon>
        <taxon>Magnoliopsida</taxon>
        <taxon>eudicotyledons</taxon>
        <taxon>Gunneridae</taxon>
        <taxon>Pentapetalae</taxon>
        <taxon>asterids</taxon>
        <taxon>lamiids</taxon>
        <taxon>Solanales</taxon>
        <taxon>Solanaceae</taxon>
        <taxon>Nicotianoideae</taxon>
        <taxon>Nicotianeae</taxon>
        <taxon>Nicotiana</taxon>
    </lineage>
</organism>
<dbReference type="GO" id="GO:0003676">
    <property type="term" value="F:nucleic acid binding"/>
    <property type="evidence" value="ECO:0007669"/>
    <property type="project" value="InterPro"/>
</dbReference>
<evidence type="ECO:0000313" key="2">
    <source>
        <dbReference type="RefSeq" id="XP_016448426.1"/>
    </source>
</evidence>
<evidence type="ECO:0000259" key="1">
    <source>
        <dbReference type="PROSITE" id="PS50013"/>
    </source>
</evidence>
<dbReference type="Pfam" id="PF24626">
    <property type="entry name" value="SH3_Tf2-1"/>
    <property type="match status" value="1"/>
</dbReference>
<protein>
    <recommendedName>
        <fullName evidence="1">Chromo domain-containing protein</fullName>
    </recommendedName>
</protein>
<dbReference type="InterPro" id="IPR043128">
    <property type="entry name" value="Rev_trsase/Diguanyl_cyclase"/>
</dbReference>
<dbReference type="Gene3D" id="3.30.420.10">
    <property type="entry name" value="Ribonuclease H-like superfamily/Ribonuclease H"/>
    <property type="match status" value="1"/>
</dbReference>
<dbReference type="InterPro" id="IPR043502">
    <property type="entry name" value="DNA/RNA_pol_sf"/>
</dbReference>
<gene>
    <name evidence="2" type="primary">LOC107773533</name>
</gene>
<dbReference type="Gene3D" id="3.30.70.270">
    <property type="match status" value="1"/>
</dbReference>
<sequence length="363" mass="41600">LAYVRDVNVNTPTMESVPIVRDFPDVFPADLPGMPPYRDIDFGIDLLSGTQPISIPPYRMALAELKELKEQLHELLDKGFIRLSVLPWVLCEGIKVDPKKIEAVQSYSRPSSATKIRSFIGLAGCYRRFVEGFSSIAASMTKLTQKGAPFRLTEECEESFQKLKTALTERITMNFVFGLPRTQRKFDAVWVIVDRLTKSAHFVPVITTYSSEQLARIYIREIVRLHGVPVSIISDRGTQFTSLFWRAKGKLSPRYIGPFEILERVGEVAYRLSLPPSLSAVHPVFHVSMLRKYHDDPFHVLDFNSVQLDKDISYVEESVAILDRQVRKLRSKNITSMKVQWRGHPVEEATWETEHEMRSCYPH</sequence>
<dbReference type="KEGG" id="nta:107773533"/>
<dbReference type="PANTHER" id="PTHR35046">
    <property type="entry name" value="ZINC KNUCKLE (CCHC-TYPE) FAMILY PROTEIN"/>
    <property type="match status" value="1"/>
</dbReference>
<dbReference type="SMR" id="A0A1S3Y815"/>
<proteinExistence type="predicted"/>
<dbReference type="Pfam" id="PF00385">
    <property type="entry name" value="Chromo"/>
    <property type="match status" value="1"/>
</dbReference>
<dbReference type="CDD" id="cd00024">
    <property type="entry name" value="CD_CSD"/>
    <property type="match status" value="1"/>
</dbReference>
<dbReference type="InterPro" id="IPR016197">
    <property type="entry name" value="Chromo-like_dom_sf"/>
</dbReference>
<dbReference type="STRING" id="4097.A0A1S3Y815"/>
<dbReference type="RefSeq" id="XP_016448426.1">
    <property type="nucleotide sequence ID" value="XM_016592940.1"/>
</dbReference>
<dbReference type="Gene3D" id="3.10.10.10">
    <property type="entry name" value="HIV Type 1 Reverse Transcriptase, subunit A, domain 1"/>
    <property type="match status" value="1"/>
</dbReference>
<dbReference type="SUPFAM" id="SSF53098">
    <property type="entry name" value="Ribonuclease H-like"/>
    <property type="match status" value="1"/>
</dbReference>
<feature type="non-terminal residue" evidence="2">
    <location>
        <position position="1"/>
    </location>
</feature>
<dbReference type="InterPro" id="IPR023780">
    <property type="entry name" value="Chromo_domain"/>
</dbReference>
<dbReference type="FunFam" id="3.30.70.270:FF:000020">
    <property type="entry name" value="Transposon Tf2-6 polyprotein-like Protein"/>
    <property type="match status" value="1"/>
</dbReference>
<dbReference type="InterPro" id="IPR000953">
    <property type="entry name" value="Chromo/chromo_shadow_dom"/>
</dbReference>
<name>A0A1S3Y815_TOBAC</name>
<dbReference type="PANTHER" id="PTHR35046:SF26">
    <property type="entry name" value="RNA-DIRECTED DNA POLYMERASE"/>
    <property type="match status" value="1"/>
</dbReference>